<feature type="domain" description="ATP-grasp" evidence="5">
    <location>
        <begin position="117"/>
        <end position="285"/>
    </location>
</feature>
<dbReference type="InterPro" id="IPR011761">
    <property type="entry name" value="ATP-grasp"/>
</dbReference>
<organism evidence="6 7">
    <name type="scientific">Noviherbaspirillum saxi</name>
    <dbReference type="NCBI Taxonomy" id="2320863"/>
    <lineage>
        <taxon>Bacteria</taxon>
        <taxon>Pseudomonadati</taxon>
        <taxon>Pseudomonadota</taxon>
        <taxon>Betaproteobacteria</taxon>
        <taxon>Burkholderiales</taxon>
        <taxon>Oxalobacteraceae</taxon>
        <taxon>Noviherbaspirillum</taxon>
    </lineage>
</organism>
<dbReference type="AlphaFoldDB" id="A0A3A3FQY6"/>
<evidence type="ECO:0000313" key="6">
    <source>
        <dbReference type="EMBL" id="RJF98617.1"/>
    </source>
</evidence>
<evidence type="ECO:0000256" key="3">
    <source>
        <dbReference type="ARBA" id="ARBA00022840"/>
    </source>
</evidence>
<keyword evidence="3 4" id="KW-0067">ATP-binding</keyword>
<evidence type="ECO:0000256" key="4">
    <source>
        <dbReference type="PROSITE-ProRule" id="PRU00409"/>
    </source>
</evidence>
<dbReference type="PANTHER" id="PTHR43055">
    <property type="entry name" value="FORMATE-DEPENDENT PHOSPHORIBOSYLGLYCINAMIDE FORMYLTRANSFERASE"/>
    <property type="match status" value="1"/>
</dbReference>
<dbReference type="Gene3D" id="3.40.50.20">
    <property type="match status" value="1"/>
</dbReference>
<sequence>MPHMKTILITAIGGDIAQGVATVLREARPEYRLIGVDLHDQHGGTLFVDAFHRIPAASDAGYLEALKAVVDREGVDIVLPVSEPELAVLARKRFAGVTWLTCGEQAVAAGLDKLATAQRLASLGLPVPWTLAADEGLPPQFPCILKSRTGSGSRSVFVVKDSDDVAYLLKRVPDAVYQELLLPADREVTCAVFRAQDGRVATLQMLRKLVGGFTGWARIIDDAATAEMCKAIAEGLDVKGSINVQLRLTAQGPRVFEINPRFSSTTLMRHRLGFSDAVWALDDVEGRPFKMASVVPGAIAVRVQNAAVVVPANCCTIGSQQG</sequence>
<dbReference type="PROSITE" id="PS50975">
    <property type="entry name" value="ATP_GRASP"/>
    <property type="match status" value="1"/>
</dbReference>
<dbReference type="Pfam" id="PF15632">
    <property type="entry name" value="ATPgrasp_Ter"/>
    <property type="match status" value="1"/>
</dbReference>
<protein>
    <submittedName>
        <fullName evidence="6">ATP-grasp domain-containing protein</fullName>
    </submittedName>
</protein>
<gene>
    <name evidence="6" type="ORF">D3871_08930</name>
</gene>
<proteinExistence type="predicted"/>
<dbReference type="GO" id="GO:0005524">
    <property type="term" value="F:ATP binding"/>
    <property type="evidence" value="ECO:0007669"/>
    <property type="project" value="UniProtKB-UniRule"/>
</dbReference>
<evidence type="ECO:0000259" key="5">
    <source>
        <dbReference type="PROSITE" id="PS50975"/>
    </source>
</evidence>
<dbReference type="SUPFAM" id="SSF56059">
    <property type="entry name" value="Glutathione synthetase ATP-binding domain-like"/>
    <property type="match status" value="1"/>
</dbReference>
<dbReference type="PANTHER" id="PTHR43055:SF1">
    <property type="entry name" value="FORMATE-DEPENDENT PHOSPHORIBOSYLGLYCINAMIDE FORMYLTRANSFERASE"/>
    <property type="match status" value="1"/>
</dbReference>
<evidence type="ECO:0000256" key="2">
    <source>
        <dbReference type="ARBA" id="ARBA00022741"/>
    </source>
</evidence>
<dbReference type="Pfam" id="PF21360">
    <property type="entry name" value="PylC-like_N"/>
    <property type="match status" value="1"/>
</dbReference>
<dbReference type="GO" id="GO:0005829">
    <property type="term" value="C:cytosol"/>
    <property type="evidence" value="ECO:0007669"/>
    <property type="project" value="TreeGrafter"/>
</dbReference>
<dbReference type="InterPro" id="IPR048764">
    <property type="entry name" value="PylC_N"/>
</dbReference>
<keyword evidence="7" id="KW-1185">Reference proteome</keyword>
<dbReference type="Gene3D" id="3.30.470.20">
    <property type="entry name" value="ATP-grasp fold, B domain"/>
    <property type="match status" value="1"/>
</dbReference>
<keyword evidence="2 4" id="KW-0547">Nucleotide-binding</keyword>
<evidence type="ECO:0000256" key="1">
    <source>
        <dbReference type="ARBA" id="ARBA00022598"/>
    </source>
</evidence>
<reference evidence="7" key="1">
    <citation type="submission" date="2018-09" db="EMBL/GenBank/DDBJ databases">
        <authorList>
            <person name="Zhu H."/>
        </authorList>
    </citation>
    <scope>NUCLEOTIDE SEQUENCE [LARGE SCALE GENOMIC DNA]</scope>
    <source>
        <strain evidence="7">K1R23-30</strain>
    </source>
</reference>
<dbReference type="Proteomes" id="UP000265955">
    <property type="component" value="Unassembled WGS sequence"/>
</dbReference>
<keyword evidence="1" id="KW-0436">Ligase</keyword>
<evidence type="ECO:0000313" key="7">
    <source>
        <dbReference type="Proteomes" id="UP000265955"/>
    </source>
</evidence>
<dbReference type="GO" id="GO:0016874">
    <property type="term" value="F:ligase activity"/>
    <property type="evidence" value="ECO:0007669"/>
    <property type="project" value="UniProtKB-KW"/>
</dbReference>
<dbReference type="EMBL" id="QYUO01000001">
    <property type="protein sequence ID" value="RJF98617.1"/>
    <property type="molecule type" value="Genomic_DNA"/>
</dbReference>
<accession>A0A3A3FQY6</accession>
<comment type="caution">
    <text evidence="6">The sequence shown here is derived from an EMBL/GenBank/DDBJ whole genome shotgun (WGS) entry which is preliminary data.</text>
</comment>
<name>A0A3A3FQY6_9BURK</name>
<dbReference type="GO" id="GO:0046872">
    <property type="term" value="F:metal ion binding"/>
    <property type="evidence" value="ECO:0007669"/>
    <property type="project" value="InterPro"/>
</dbReference>